<evidence type="ECO:0000256" key="7">
    <source>
        <dbReference type="SAM" id="Phobius"/>
    </source>
</evidence>
<feature type="transmembrane region" description="Helical" evidence="7">
    <location>
        <begin position="313"/>
        <end position="332"/>
    </location>
</feature>
<keyword evidence="3 7" id="KW-0812">Transmembrane</keyword>
<evidence type="ECO:0000256" key="4">
    <source>
        <dbReference type="ARBA" id="ARBA00022989"/>
    </source>
</evidence>
<evidence type="ECO:0000256" key="5">
    <source>
        <dbReference type="ARBA" id="ARBA00023136"/>
    </source>
</evidence>
<evidence type="ECO:0000259" key="9">
    <source>
        <dbReference type="Pfam" id="PF12704"/>
    </source>
</evidence>
<dbReference type="InterPro" id="IPR051125">
    <property type="entry name" value="ABC-4/HrtB_transporter"/>
</dbReference>
<dbReference type="Pfam" id="PF12704">
    <property type="entry name" value="MacB_PCD"/>
    <property type="match status" value="1"/>
</dbReference>
<evidence type="ECO:0000256" key="1">
    <source>
        <dbReference type="ARBA" id="ARBA00004651"/>
    </source>
</evidence>
<name>A0A249MWY9_SPHXE</name>
<protein>
    <submittedName>
        <fullName evidence="10">ABC transporter permease</fullName>
    </submittedName>
</protein>
<dbReference type="Proteomes" id="UP000217141">
    <property type="component" value="Chromosome II"/>
</dbReference>
<evidence type="ECO:0000256" key="2">
    <source>
        <dbReference type="ARBA" id="ARBA00022475"/>
    </source>
</evidence>
<feature type="domain" description="ABC3 transporter permease C-terminal" evidence="8">
    <location>
        <begin position="312"/>
        <end position="430"/>
    </location>
</feature>
<dbReference type="PANTHER" id="PTHR43738">
    <property type="entry name" value="ABC TRANSPORTER, MEMBRANE PROTEIN"/>
    <property type="match status" value="1"/>
</dbReference>
<proteinExistence type="predicted"/>
<organism evidence="10 11">
    <name type="scientific">Sphingobium xenophagum</name>
    <dbReference type="NCBI Taxonomy" id="121428"/>
    <lineage>
        <taxon>Bacteria</taxon>
        <taxon>Pseudomonadati</taxon>
        <taxon>Pseudomonadota</taxon>
        <taxon>Alphaproteobacteria</taxon>
        <taxon>Sphingomonadales</taxon>
        <taxon>Sphingomonadaceae</taxon>
        <taxon>Sphingobium</taxon>
    </lineage>
</organism>
<gene>
    <name evidence="10" type="ORF">CJD35_15160</name>
</gene>
<evidence type="ECO:0000259" key="8">
    <source>
        <dbReference type="Pfam" id="PF02687"/>
    </source>
</evidence>
<feature type="transmembrane region" description="Helical" evidence="7">
    <location>
        <begin position="14"/>
        <end position="36"/>
    </location>
</feature>
<comment type="subcellular location">
    <subcellularLocation>
        <location evidence="1">Cell membrane</location>
        <topology evidence="1">Multi-pass membrane protein</topology>
    </subcellularLocation>
</comment>
<keyword evidence="2" id="KW-1003">Cell membrane</keyword>
<evidence type="ECO:0000313" key="11">
    <source>
        <dbReference type="Proteomes" id="UP000217141"/>
    </source>
</evidence>
<dbReference type="RefSeq" id="WP_017181308.1">
    <property type="nucleotide sequence ID" value="NZ_CP022746.1"/>
</dbReference>
<reference evidence="10 11" key="1">
    <citation type="submission" date="2017-08" db="EMBL/GenBank/DDBJ databases">
        <title>Whole Genome Sequence of Sphingobium hydrophobicum C1: Insights into Adaption to the Electronic-waste Contaminated Sediment.</title>
        <authorList>
            <person name="Song D."/>
            <person name="Chen X."/>
            <person name="Xu M."/>
        </authorList>
    </citation>
    <scope>NUCLEOTIDE SEQUENCE [LARGE SCALE GENOMIC DNA]</scope>
    <source>
        <strain evidence="10 11">C1</strain>
    </source>
</reference>
<accession>A0A249MWY9</accession>
<feature type="region of interest" description="Disordered" evidence="6">
    <location>
        <begin position="213"/>
        <end position="246"/>
    </location>
</feature>
<evidence type="ECO:0000313" key="10">
    <source>
        <dbReference type="EMBL" id="ASY45883.1"/>
    </source>
</evidence>
<sequence>MIRVALAYLRDRPLMSALNILLLSLAVAMLVMLLSVSTQLGDRFERDARGVDLVVGAKGSPLQLILSSIYQMDTPTGNIPLDSIALLRRDPSVRQVIPLALGDNFRGFRIVGTEPAYLGLQDAKLAQGRMFAKAQEVVIGARVAEELGMTLGQRFVGSHGLTEDENAGHHDHTPFTTVGILAPTGSVMDRLILSNVESAWEVHGIEHDHHDEEELHEGQHAHEHGAMGADQHEAAEHHDADHDAHDRPANLTEREQLKPEITALLVSYRSAFGAVRIPSMINRQTNMQAAVPAVETARLLSLLGVGIDGARAFAWLLAATGGLSIFVALLAAASAREGDLALLRVMGASRAQIFGTIMAEGLVISAIGGLAGLLLGHGALALARKSFEQLRDFGFDPFTLLPGEAAILLAVLTIGLVASLIPALRVFRLDLADSLTRSS</sequence>
<keyword evidence="4 7" id="KW-1133">Transmembrane helix</keyword>
<dbReference type="KEGG" id="shyd:CJD35_15160"/>
<feature type="domain" description="MacB-like periplasmic core" evidence="9">
    <location>
        <begin position="16"/>
        <end position="192"/>
    </location>
</feature>
<dbReference type="EMBL" id="CP022746">
    <property type="protein sequence ID" value="ASY45883.1"/>
    <property type="molecule type" value="Genomic_DNA"/>
</dbReference>
<dbReference type="GO" id="GO:0005886">
    <property type="term" value="C:plasma membrane"/>
    <property type="evidence" value="ECO:0007669"/>
    <property type="project" value="UniProtKB-SubCell"/>
</dbReference>
<feature type="transmembrane region" description="Helical" evidence="7">
    <location>
        <begin position="405"/>
        <end position="427"/>
    </location>
</feature>
<evidence type="ECO:0000256" key="6">
    <source>
        <dbReference type="SAM" id="MobiDB-lite"/>
    </source>
</evidence>
<dbReference type="PANTHER" id="PTHR43738:SF2">
    <property type="entry name" value="ABC TRANSPORTER PERMEASE"/>
    <property type="match status" value="1"/>
</dbReference>
<dbReference type="Pfam" id="PF02687">
    <property type="entry name" value="FtsX"/>
    <property type="match status" value="1"/>
</dbReference>
<dbReference type="AlphaFoldDB" id="A0A249MWY9"/>
<keyword evidence="5 7" id="KW-0472">Membrane</keyword>
<feature type="transmembrane region" description="Helical" evidence="7">
    <location>
        <begin position="353"/>
        <end position="375"/>
    </location>
</feature>
<dbReference type="InterPro" id="IPR025857">
    <property type="entry name" value="MacB_PCD"/>
</dbReference>
<dbReference type="InterPro" id="IPR003838">
    <property type="entry name" value="ABC3_permease_C"/>
</dbReference>
<evidence type="ECO:0000256" key="3">
    <source>
        <dbReference type="ARBA" id="ARBA00022692"/>
    </source>
</evidence>